<dbReference type="PANTHER" id="PTHR45528:SF1">
    <property type="entry name" value="SENSOR HISTIDINE KINASE CPXA"/>
    <property type="match status" value="1"/>
</dbReference>
<dbReference type="PROSITE" id="PS50885">
    <property type="entry name" value="HAMP"/>
    <property type="match status" value="1"/>
</dbReference>
<dbReference type="SUPFAM" id="SSF55874">
    <property type="entry name" value="ATPase domain of HSP90 chaperone/DNA topoisomerase II/histidine kinase"/>
    <property type="match status" value="1"/>
</dbReference>
<keyword evidence="9 17" id="KW-0418">Kinase</keyword>
<dbReference type="InterPro" id="IPR036890">
    <property type="entry name" value="HATPase_C_sf"/>
</dbReference>
<organism evidence="17 18">
    <name type="scientific">Lysinibacillus zambalensis</name>
    <dbReference type="NCBI Taxonomy" id="3160866"/>
    <lineage>
        <taxon>Bacteria</taxon>
        <taxon>Bacillati</taxon>
        <taxon>Bacillota</taxon>
        <taxon>Bacilli</taxon>
        <taxon>Bacillales</taxon>
        <taxon>Bacillaceae</taxon>
        <taxon>Lysinibacillus</taxon>
    </lineage>
</organism>
<evidence type="ECO:0000256" key="6">
    <source>
        <dbReference type="ARBA" id="ARBA00022679"/>
    </source>
</evidence>
<dbReference type="SUPFAM" id="SSF47384">
    <property type="entry name" value="Homodimeric domain of signal transducing histidine kinase"/>
    <property type="match status" value="1"/>
</dbReference>
<evidence type="ECO:0000256" key="14">
    <source>
        <dbReference type="SAM" id="Phobius"/>
    </source>
</evidence>
<evidence type="ECO:0000256" key="7">
    <source>
        <dbReference type="ARBA" id="ARBA00022692"/>
    </source>
</evidence>
<dbReference type="Pfam" id="PF00672">
    <property type="entry name" value="HAMP"/>
    <property type="match status" value="1"/>
</dbReference>
<dbReference type="InterPro" id="IPR050398">
    <property type="entry name" value="HssS/ArlS-like"/>
</dbReference>
<dbReference type="InterPro" id="IPR005467">
    <property type="entry name" value="His_kinase_dom"/>
</dbReference>
<sequence length="492" mass="56138">MSIKTRFLLSYVAVIIIAITLLIAAGFLFSFAITGDVKAIEHFYKKSYVQKPLTTVEESAFLDLKVLAKNSPQQLLDIEQLQKIGDSSIGIVVRKDHQLIYTSHSNHEQMLLNSLPGFEATNINTRDTIMMENSFYTYVKFDFYFPDDTEGSIFVLKQVSSHAEVIRELLPILLGILFLFFMMIIGLLNYLVSRSIIKPISTLKEGAKRIKSGDLNFAINVHSNDEIGQLNRSFEEMRIKLKDSVQLQLQYEENRKELLSNISHDLKTPITSIIGYVEGIKDGVANTEEKMDKYLTTIYTKAKDLDLLIDELFLFSKLDLKKLPFNVETIDLHQYIRDYVEEASFDLVSREIHVQYTSFNKPLYVMADRDKLRRVLANLLSNSEKYMDKQEKQITISLLEKSDEVVIQVMDNGIGIDPNALPLIFDRFYRAEPSRNSQTGGSGLGLAIAKQIVLEMDGDIWVTSELSKGTSIFFSLKKAEEKVRNSEKNITN</sequence>
<dbReference type="CDD" id="cd06225">
    <property type="entry name" value="HAMP"/>
    <property type="match status" value="1"/>
</dbReference>
<dbReference type="Pfam" id="PF00512">
    <property type="entry name" value="HisKA"/>
    <property type="match status" value="1"/>
</dbReference>
<dbReference type="PANTHER" id="PTHR45528">
    <property type="entry name" value="SENSOR HISTIDINE KINASE CPXA"/>
    <property type="match status" value="1"/>
</dbReference>
<keyword evidence="7 14" id="KW-0812">Transmembrane</keyword>
<accession>A0ABV1MMX0</accession>
<keyword evidence="6" id="KW-0808">Transferase</keyword>
<dbReference type="SUPFAM" id="SSF158472">
    <property type="entry name" value="HAMP domain-like"/>
    <property type="match status" value="1"/>
</dbReference>
<keyword evidence="4" id="KW-1003">Cell membrane</keyword>
<evidence type="ECO:0000313" key="18">
    <source>
        <dbReference type="Proteomes" id="UP001478862"/>
    </source>
</evidence>
<dbReference type="EC" id="2.7.13.3" evidence="3"/>
<keyword evidence="13 14" id="KW-0472">Membrane</keyword>
<comment type="caution">
    <text evidence="17">The sequence shown here is derived from an EMBL/GenBank/DDBJ whole genome shotgun (WGS) entry which is preliminary data.</text>
</comment>
<dbReference type="SMART" id="SM00304">
    <property type="entry name" value="HAMP"/>
    <property type="match status" value="1"/>
</dbReference>
<protein>
    <recommendedName>
        <fullName evidence="3">histidine kinase</fullName>
        <ecNumber evidence="3">2.7.13.3</ecNumber>
    </recommendedName>
</protein>
<reference evidence="17 18" key="1">
    <citation type="submission" date="2024-06" db="EMBL/GenBank/DDBJ databases">
        <title>Lysinibacillus zambalefons sp. nov., a Novel Firmicute Isolated from the Poon Bato Zambales Hyperalkaline Spring.</title>
        <authorList>
            <person name="Aja J.A."/>
            <person name="Lazaro J.E.H."/>
            <person name="Llorin L.D."/>
            <person name="Lim K.R."/>
            <person name="Teodosio J."/>
            <person name="Dalisay D.S."/>
        </authorList>
    </citation>
    <scope>NUCLEOTIDE SEQUENCE [LARGE SCALE GENOMIC DNA]</scope>
    <source>
        <strain evidence="17 18">M3</strain>
    </source>
</reference>
<evidence type="ECO:0000256" key="2">
    <source>
        <dbReference type="ARBA" id="ARBA00004651"/>
    </source>
</evidence>
<dbReference type="CDD" id="cd00082">
    <property type="entry name" value="HisKA"/>
    <property type="match status" value="1"/>
</dbReference>
<dbReference type="InterPro" id="IPR003660">
    <property type="entry name" value="HAMP_dom"/>
</dbReference>
<evidence type="ECO:0000256" key="1">
    <source>
        <dbReference type="ARBA" id="ARBA00000085"/>
    </source>
</evidence>
<feature type="domain" description="HAMP" evidence="16">
    <location>
        <begin position="194"/>
        <end position="246"/>
    </location>
</feature>
<evidence type="ECO:0000256" key="4">
    <source>
        <dbReference type="ARBA" id="ARBA00022475"/>
    </source>
</evidence>
<dbReference type="InterPro" id="IPR004358">
    <property type="entry name" value="Sig_transdc_His_kin-like_C"/>
</dbReference>
<evidence type="ECO:0000256" key="13">
    <source>
        <dbReference type="ARBA" id="ARBA00023136"/>
    </source>
</evidence>
<evidence type="ECO:0000259" key="15">
    <source>
        <dbReference type="PROSITE" id="PS50109"/>
    </source>
</evidence>
<dbReference type="Gene3D" id="1.10.287.130">
    <property type="match status" value="1"/>
</dbReference>
<name>A0ABV1MMX0_9BACI</name>
<keyword evidence="18" id="KW-1185">Reference proteome</keyword>
<evidence type="ECO:0000256" key="12">
    <source>
        <dbReference type="ARBA" id="ARBA00023012"/>
    </source>
</evidence>
<dbReference type="Pfam" id="PF02518">
    <property type="entry name" value="HATPase_c"/>
    <property type="match status" value="1"/>
</dbReference>
<comment type="catalytic activity">
    <reaction evidence="1">
        <text>ATP + protein L-histidine = ADP + protein N-phospho-L-histidine.</text>
        <dbReference type="EC" id="2.7.13.3"/>
    </reaction>
</comment>
<dbReference type="Proteomes" id="UP001478862">
    <property type="component" value="Unassembled WGS sequence"/>
</dbReference>
<dbReference type="GO" id="GO:0016301">
    <property type="term" value="F:kinase activity"/>
    <property type="evidence" value="ECO:0007669"/>
    <property type="project" value="UniProtKB-KW"/>
</dbReference>
<evidence type="ECO:0000256" key="10">
    <source>
        <dbReference type="ARBA" id="ARBA00022840"/>
    </source>
</evidence>
<dbReference type="EMBL" id="JBEGDG010000002">
    <property type="protein sequence ID" value="MEQ6353862.1"/>
    <property type="molecule type" value="Genomic_DNA"/>
</dbReference>
<gene>
    <name evidence="17" type="ORF">ABNX05_04480</name>
</gene>
<dbReference type="InterPro" id="IPR003594">
    <property type="entry name" value="HATPase_dom"/>
</dbReference>
<dbReference type="InterPro" id="IPR036097">
    <property type="entry name" value="HisK_dim/P_sf"/>
</dbReference>
<dbReference type="Gene3D" id="3.30.565.10">
    <property type="entry name" value="Histidine kinase-like ATPase, C-terminal domain"/>
    <property type="match status" value="1"/>
</dbReference>
<dbReference type="CDD" id="cd00075">
    <property type="entry name" value="HATPase"/>
    <property type="match status" value="1"/>
</dbReference>
<evidence type="ECO:0000256" key="11">
    <source>
        <dbReference type="ARBA" id="ARBA00022989"/>
    </source>
</evidence>
<dbReference type="RefSeq" id="WP_349658619.1">
    <property type="nucleotide sequence ID" value="NZ_JBEGDG010000002.1"/>
</dbReference>
<evidence type="ECO:0000256" key="3">
    <source>
        <dbReference type="ARBA" id="ARBA00012438"/>
    </source>
</evidence>
<dbReference type="PROSITE" id="PS50109">
    <property type="entry name" value="HIS_KIN"/>
    <property type="match status" value="1"/>
</dbReference>
<keyword evidence="10" id="KW-0067">ATP-binding</keyword>
<evidence type="ECO:0000256" key="8">
    <source>
        <dbReference type="ARBA" id="ARBA00022741"/>
    </source>
</evidence>
<feature type="transmembrane region" description="Helical" evidence="14">
    <location>
        <begin position="7"/>
        <end position="33"/>
    </location>
</feature>
<keyword evidence="5" id="KW-0597">Phosphoprotein</keyword>
<dbReference type="SMART" id="SM00388">
    <property type="entry name" value="HisKA"/>
    <property type="match status" value="1"/>
</dbReference>
<evidence type="ECO:0000256" key="5">
    <source>
        <dbReference type="ARBA" id="ARBA00022553"/>
    </source>
</evidence>
<evidence type="ECO:0000313" key="17">
    <source>
        <dbReference type="EMBL" id="MEQ6353862.1"/>
    </source>
</evidence>
<dbReference type="Gene3D" id="6.10.340.10">
    <property type="match status" value="1"/>
</dbReference>
<dbReference type="SMART" id="SM00387">
    <property type="entry name" value="HATPase_c"/>
    <property type="match status" value="1"/>
</dbReference>
<proteinExistence type="predicted"/>
<evidence type="ECO:0000256" key="9">
    <source>
        <dbReference type="ARBA" id="ARBA00022777"/>
    </source>
</evidence>
<dbReference type="PRINTS" id="PR00344">
    <property type="entry name" value="BCTRLSENSOR"/>
</dbReference>
<feature type="transmembrane region" description="Helical" evidence="14">
    <location>
        <begin position="169"/>
        <end position="192"/>
    </location>
</feature>
<feature type="domain" description="Histidine kinase" evidence="15">
    <location>
        <begin position="261"/>
        <end position="480"/>
    </location>
</feature>
<keyword evidence="12" id="KW-0902">Two-component regulatory system</keyword>
<keyword evidence="11 14" id="KW-1133">Transmembrane helix</keyword>
<keyword evidence="8" id="KW-0547">Nucleotide-binding</keyword>
<evidence type="ECO:0000259" key="16">
    <source>
        <dbReference type="PROSITE" id="PS50885"/>
    </source>
</evidence>
<comment type="subcellular location">
    <subcellularLocation>
        <location evidence="2">Cell membrane</location>
        <topology evidence="2">Multi-pass membrane protein</topology>
    </subcellularLocation>
</comment>
<dbReference type="InterPro" id="IPR003661">
    <property type="entry name" value="HisK_dim/P_dom"/>
</dbReference>